<evidence type="ECO:0000313" key="1">
    <source>
        <dbReference type="EMBL" id="MFM0714846.1"/>
    </source>
</evidence>
<proteinExistence type="predicted"/>
<comment type="caution">
    <text evidence="1">The sequence shown here is derived from an EMBL/GenBank/DDBJ whole genome shotgun (WGS) entry which is preliminary data.</text>
</comment>
<sequence length="58" mass="6451">MQTVFGSEFPFGAQHLHGIVQAHAAGHMAGINDMMEKLTAHRPESVAEFVERNRDAFK</sequence>
<gene>
    <name evidence="1" type="ORF">PQQ73_00700</name>
</gene>
<keyword evidence="2" id="KW-1185">Reference proteome</keyword>
<dbReference type="Proteomes" id="UP001629392">
    <property type="component" value="Unassembled WGS sequence"/>
</dbReference>
<name>A0ABW9E710_9BURK</name>
<organism evidence="1 2">
    <name type="scientific">Paraburkholderia strydomiana</name>
    <dbReference type="NCBI Taxonomy" id="1245417"/>
    <lineage>
        <taxon>Bacteria</taxon>
        <taxon>Pseudomonadati</taxon>
        <taxon>Pseudomonadota</taxon>
        <taxon>Betaproteobacteria</taxon>
        <taxon>Burkholderiales</taxon>
        <taxon>Burkholderiaceae</taxon>
        <taxon>Paraburkholderia</taxon>
    </lineage>
</organism>
<protein>
    <submittedName>
        <fullName evidence="1">Uncharacterized protein</fullName>
    </submittedName>
</protein>
<accession>A0ABW9E710</accession>
<reference evidence="1 2" key="1">
    <citation type="journal article" date="2024" name="Chem. Sci.">
        <title>Discovery of megapolipeptins by genome mining of a Burkholderiales bacteria collection.</title>
        <authorList>
            <person name="Paulo B.S."/>
            <person name="Recchia M.J.J."/>
            <person name="Lee S."/>
            <person name="Fergusson C.H."/>
            <person name="Romanowski S.B."/>
            <person name="Hernandez A."/>
            <person name="Krull N."/>
            <person name="Liu D.Y."/>
            <person name="Cavanagh H."/>
            <person name="Bos A."/>
            <person name="Gray C.A."/>
            <person name="Murphy B.T."/>
            <person name="Linington R.G."/>
            <person name="Eustaquio A.S."/>
        </authorList>
    </citation>
    <scope>NUCLEOTIDE SEQUENCE [LARGE SCALE GENOMIC DNA]</scope>
    <source>
        <strain evidence="1 2">RL17-350-BIC-E</strain>
    </source>
</reference>
<dbReference type="RefSeq" id="WP_408139508.1">
    <property type="nucleotide sequence ID" value="NZ_JAQQCL010000001.1"/>
</dbReference>
<evidence type="ECO:0000313" key="2">
    <source>
        <dbReference type="Proteomes" id="UP001629392"/>
    </source>
</evidence>
<dbReference type="EMBL" id="JAQQCL010000001">
    <property type="protein sequence ID" value="MFM0714846.1"/>
    <property type="molecule type" value="Genomic_DNA"/>
</dbReference>